<name>A0A151WXS6_9HYME</name>
<evidence type="ECO:0000313" key="2">
    <source>
        <dbReference type="EMBL" id="KYQ52475.1"/>
    </source>
</evidence>
<dbReference type="Proteomes" id="UP000075809">
    <property type="component" value="Unassembled WGS sequence"/>
</dbReference>
<dbReference type="EMBL" id="KQ982668">
    <property type="protein sequence ID" value="KYQ52475.1"/>
    <property type="molecule type" value="Genomic_DNA"/>
</dbReference>
<feature type="compositionally biased region" description="Pro residues" evidence="1">
    <location>
        <begin position="108"/>
        <end position="121"/>
    </location>
</feature>
<sequence>MQSEGWWIGYALRRTGVEKGEAGEALQSVVLQVRHGWVHMTYLAKLDYLSPGIALYMVSHINLSATGKACCDEKTNANADITGTPSILTTVEINTIFSTRKRLRRIVQPPPPSSLPPPLLPSPKSGKKKDQLVVGEGENDGEDGSIRTKVSQEQAAMRAGKKGGREQARRRPWKATRNNIAMNTRVSAITRNCDL</sequence>
<protein>
    <submittedName>
        <fullName evidence="2">Uncharacterized protein</fullName>
    </submittedName>
</protein>
<reference evidence="2 3" key="1">
    <citation type="submission" date="2015-09" db="EMBL/GenBank/DDBJ databases">
        <title>Trachymyrmex zeteki WGS genome.</title>
        <authorList>
            <person name="Nygaard S."/>
            <person name="Hu H."/>
            <person name="Boomsma J."/>
            <person name="Zhang G."/>
        </authorList>
    </citation>
    <scope>NUCLEOTIDE SEQUENCE [LARGE SCALE GENOMIC DNA]</scope>
    <source>
        <strain evidence="2">Tzet28-1</strain>
        <tissue evidence="2">Whole body</tissue>
    </source>
</reference>
<organism evidence="2 3">
    <name type="scientific">Mycetomoellerius zeteki</name>
    <dbReference type="NCBI Taxonomy" id="64791"/>
    <lineage>
        <taxon>Eukaryota</taxon>
        <taxon>Metazoa</taxon>
        <taxon>Ecdysozoa</taxon>
        <taxon>Arthropoda</taxon>
        <taxon>Hexapoda</taxon>
        <taxon>Insecta</taxon>
        <taxon>Pterygota</taxon>
        <taxon>Neoptera</taxon>
        <taxon>Endopterygota</taxon>
        <taxon>Hymenoptera</taxon>
        <taxon>Apocrita</taxon>
        <taxon>Aculeata</taxon>
        <taxon>Formicoidea</taxon>
        <taxon>Formicidae</taxon>
        <taxon>Myrmicinae</taxon>
        <taxon>Mycetomoellerius</taxon>
    </lineage>
</organism>
<proteinExistence type="predicted"/>
<evidence type="ECO:0000313" key="3">
    <source>
        <dbReference type="Proteomes" id="UP000075809"/>
    </source>
</evidence>
<feature type="region of interest" description="Disordered" evidence="1">
    <location>
        <begin position="106"/>
        <end position="176"/>
    </location>
</feature>
<dbReference type="AlphaFoldDB" id="A0A151WXS6"/>
<evidence type="ECO:0000256" key="1">
    <source>
        <dbReference type="SAM" id="MobiDB-lite"/>
    </source>
</evidence>
<keyword evidence="3" id="KW-1185">Reference proteome</keyword>
<gene>
    <name evidence="2" type="ORF">ALC60_08335</name>
</gene>
<accession>A0A151WXS6</accession>